<comment type="cofactor">
    <cofactor evidence="16">
        <name>Mg(2+)</name>
        <dbReference type="ChEBI" id="CHEBI:18420"/>
    </cofactor>
</comment>
<feature type="binding site" evidence="15">
    <location>
        <position position="695"/>
    </location>
    <ligand>
        <name>ATP</name>
        <dbReference type="ChEBI" id="CHEBI:30616"/>
    </ligand>
</feature>
<evidence type="ECO:0000256" key="10">
    <source>
        <dbReference type="ARBA" id="ARBA00022989"/>
    </source>
</evidence>
<feature type="binding site" evidence="15">
    <location>
        <position position="607"/>
    </location>
    <ligand>
        <name>ATP</name>
        <dbReference type="ChEBI" id="CHEBI:30616"/>
    </ligand>
</feature>
<comment type="catalytic activity">
    <reaction evidence="12 17">
        <text>ATP + H2O + phospholipidSide 1 = ADP + phosphate + phospholipidSide 2.</text>
        <dbReference type="EC" id="7.6.2.1"/>
    </reaction>
</comment>
<evidence type="ECO:0000256" key="1">
    <source>
        <dbReference type="ARBA" id="ARBA00004141"/>
    </source>
</evidence>
<feature type="binding site" evidence="15">
    <location>
        <position position="431"/>
    </location>
    <ligand>
        <name>ATP</name>
        <dbReference type="ChEBI" id="CHEBI:30616"/>
    </ligand>
</feature>
<keyword evidence="7 15" id="KW-0067">ATP-binding</keyword>
<dbReference type="Gene3D" id="2.70.150.10">
    <property type="entry name" value="Calcium-transporting ATPase, cytoplasmic transduction domain A"/>
    <property type="match status" value="1"/>
</dbReference>
<feature type="transmembrane region" description="Helical" evidence="17">
    <location>
        <begin position="778"/>
        <end position="796"/>
    </location>
</feature>
<protein>
    <recommendedName>
        <fullName evidence="17">Phospholipid-transporting ATPase</fullName>
        <ecNumber evidence="17">7.6.2.1</ecNumber>
    </recommendedName>
</protein>
<dbReference type="SFLD" id="SFLDS00003">
    <property type="entry name" value="Haloacid_Dehalogenase"/>
    <property type="match status" value="1"/>
</dbReference>
<accession>A0A1Y1Z560</accession>
<dbReference type="InterPro" id="IPR036412">
    <property type="entry name" value="HAD-like_sf"/>
</dbReference>
<dbReference type="OrthoDB" id="377733at2759"/>
<evidence type="ECO:0000256" key="8">
    <source>
        <dbReference type="ARBA" id="ARBA00022842"/>
    </source>
</evidence>
<dbReference type="InParanoid" id="A0A1Y1Z560"/>
<evidence type="ECO:0000256" key="11">
    <source>
        <dbReference type="ARBA" id="ARBA00023136"/>
    </source>
</evidence>
<evidence type="ECO:0000256" key="5">
    <source>
        <dbReference type="ARBA" id="ARBA00022723"/>
    </source>
</evidence>
<keyword evidence="5 16" id="KW-0479">Metal-binding</keyword>
<gene>
    <name evidence="21" type="ORF">K493DRAFT_147471</name>
</gene>
<dbReference type="FunFam" id="3.40.50.1000:FF:000001">
    <property type="entry name" value="Phospholipid-transporting ATPase IC"/>
    <property type="match status" value="1"/>
</dbReference>
<evidence type="ECO:0000256" key="16">
    <source>
        <dbReference type="PIRSR" id="PIRSR606539-3"/>
    </source>
</evidence>
<feature type="binding site" evidence="16">
    <location>
        <position position="721"/>
    </location>
    <ligand>
        <name>Mg(2+)</name>
        <dbReference type="ChEBI" id="CHEBI:18420"/>
    </ligand>
</feature>
<feature type="non-terminal residue" evidence="21">
    <location>
        <position position="1002"/>
    </location>
</feature>
<feature type="transmembrane region" description="Helical" evidence="17">
    <location>
        <begin position="860"/>
        <end position="879"/>
    </location>
</feature>
<dbReference type="GO" id="GO:0045332">
    <property type="term" value="P:phospholipid translocation"/>
    <property type="evidence" value="ECO:0007669"/>
    <property type="project" value="TreeGrafter"/>
</dbReference>
<evidence type="ECO:0000313" key="22">
    <source>
        <dbReference type="Proteomes" id="UP000193498"/>
    </source>
</evidence>
<feature type="binding site" evidence="16">
    <location>
        <position position="725"/>
    </location>
    <ligand>
        <name>Mg(2+)</name>
        <dbReference type="ChEBI" id="CHEBI:18420"/>
    </ligand>
</feature>
<dbReference type="EMBL" id="MCFE01000025">
    <property type="protein sequence ID" value="ORY05432.1"/>
    <property type="molecule type" value="Genomic_DNA"/>
</dbReference>
<evidence type="ECO:0000256" key="14">
    <source>
        <dbReference type="PIRSR" id="PIRSR606539-1"/>
    </source>
</evidence>
<dbReference type="Pfam" id="PF16212">
    <property type="entry name" value="PhoLip_ATPase_C"/>
    <property type="match status" value="1"/>
</dbReference>
<evidence type="ECO:0000256" key="6">
    <source>
        <dbReference type="ARBA" id="ARBA00022741"/>
    </source>
</evidence>
<feature type="binding site" evidence="15">
    <location>
        <position position="472"/>
    </location>
    <ligand>
        <name>ATP</name>
        <dbReference type="ChEBI" id="CHEBI:30616"/>
    </ligand>
</feature>
<comment type="subcellular location">
    <subcellularLocation>
        <location evidence="2">Endomembrane system</location>
    </subcellularLocation>
    <subcellularLocation>
        <location evidence="1 17">Membrane</location>
        <topology evidence="1 17">Multi-pass membrane protein</topology>
    </subcellularLocation>
</comment>
<evidence type="ECO:0000313" key="21">
    <source>
        <dbReference type="EMBL" id="ORY05432.1"/>
    </source>
</evidence>
<dbReference type="SUPFAM" id="SSF81653">
    <property type="entry name" value="Calcium ATPase, transduction domain A"/>
    <property type="match status" value="1"/>
</dbReference>
<evidence type="ECO:0000256" key="15">
    <source>
        <dbReference type="PIRSR" id="PIRSR606539-2"/>
    </source>
</evidence>
<feature type="transmembrane region" description="Helical" evidence="17">
    <location>
        <begin position="925"/>
        <end position="945"/>
    </location>
</feature>
<dbReference type="GO" id="GO:0005886">
    <property type="term" value="C:plasma membrane"/>
    <property type="evidence" value="ECO:0007669"/>
    <property type="project" value="TreeGrafter"/>
</dbReference>
<feature type="domain" description="P-type ATPase N-terminal" evidence="19">
    <location>
        <begin position="1"/>
        <end position="49"/>
    </location>
</feature>
<dbReference type="GO" id="GO:0016887">
    <property type="term" value="F:ATP hydrolysis activity"/>
    <property type="evidence" value="ECO:0007669"/>
    <property type="project" value="InterPro"/>
</dbReference>
<keyword evidence="4 17" id="KW-0812">Transmembrane</keyword>
<dbReference type="InterPro" id="IPR044492">
    <property type="entry name" value="P_typ_ATPase_HD_dom"/>
</dbReference>
<dbReference type="NCBIfam" id="TIGR01494">
    <property type="entry name" value="ATPase_P-type"/>
    <property type="match status" value="1"/>
</dbReference>
<dbReference type="InterPro" id="IPR032630">
    <property type="entry name" value="P_typ_ATPase_c"/>
</dbReference>
<dbReference type="InterPro" id="IPR023299">
    <property type="entry name" value="ATPase_P-typ_cyto_dom_N"/>
</dbReference>
<dbReference type="GO" id="GO:0005524">
    <property type="term" value="F:ATP binding"/>
    <property type="evidence" value="ECO:0007669"/>
    <property type="project" value="UniProtKB-UniRule"/>
</dbReference>
<organism evidence="21 22">
    <name type="scientific">Basidiobolus meristosporus CBS 931.73</name>
    <dbReference type="NCBI Taxonomy" id="1314790"/>
    <lineage>
        <taxon>Eukaryota</taxon>
        <taxon>Fungi</taxon>
        <taxon>Fungi incertae sedis</taxon>
        <taxon>Zoopagomycota</taxon>
        <taxon>Entomophthoromycotina</taxon>
        <taxon>Basidiobolomycetes</taxon>
        <taxon>Basidiobolales</taxon>
        <taxon>Basidiobolaceae</taxon>
        <taxon>Basidiobolus</taxon>
    </lineage>
</organism>
<dbReference type="InterPro" id="IPR006539">
    <property type="entry name" value="P-type_ATPase_IV"/>
</dbReference>
<dbReference type="InterPro" id="IPR001757">
    <property type="entry name" value="P_typ_ATPase"/>
</dbReference>
<dbReference type="GO" id="GO:0000287">
    <property type="term" value="F:magnesium ion binding"/>
    <property type="evidence" value="ECO:0007669"/>
    <property type="project" value="UniProtKB-UniRule"/>
</dbReference>
<dbReference type="Pfam" id="PF16209">
    <property type="entry name" value="PhoLip_ATPase_N"/>
    <property type="match status" value="1"/>
</dbReference>
<reference evidence="21 22" key="1">
    <citation type="submission" date="2016-07" db="EMBL/GenBank/DDBJ databases">
        <title>Pervasive Adenine N6-methylation of Active Genes in Fungi.</title>
        <authorList>
            <consortium name="DOE Joint Genome Institute"/>
            <person name="Mondo S.J."/>
            <person name="Dannebaum R.O."/>
            <person name="Kuo R.C."/>
            <person name="Labutti K."/>
            <person name="Haridas S."/>
            <person name="Kuo A."/>
            <person name="Salamov A."/>
            <person name="Ahrendt S.R."/>
            <person name="Lipzen A."/>
            <person name="Sullivan W."/>
            <person name="Andreopoulos W.B."/>
            <person name="Clum A."/>
            <person name="Lindquist E."/>
            <person name="Daum C."/>
            <person name="Ramamoorthy G.K."/>
            <person name="Gryganskyi A."/>
            <person name="Culley D."/>
            <person name="Magnuson J.K."/>
            <person name="James T.Y."/>
            <person name="O'Malley M.A."/>
            <person name="Stajich J.E."/>
            <person name="Spatafora J.W."/>
            <person name="Visel A."/>
            <person name="Grigoriev I.V."/>
        </authorList>
    </citation>
    <scope>NUCLEOTIDE SEQUENCE [LARGE SCALE GENOMIC DNA]</scope>
    <source>
        <strain evidence="21 22">CBS 931.73</strain>
    </source>
</reference>
<feature type="transmembrane region" description="Helical" evidence="17">
    <location>
        <begin position="50"/>
        <end position="66"/>
    </location>
</feature>
<dbReference type="InterPro" id="IPR023214">
    <property type="entry name" value="HAD_sf"/>
</dbReference>
<feature type="binding site" evidence="15">
    <location>
        <position position="608"/>
    </location>
    <ligand>
        <name>ATP</name>
        <dbReference type="ChEBI" id="CHEBI:30616"/>
    </ligand>
</feature>
<feature type="non-terminal residue" evidence="21">
    <location>
        <position position="1"/>
    </location>
</feature>
<dbReference type="PANTHER" id="PTHR24092">
    <property type="entry name" value="PROBABLE PHOSPHOLIPID-TRANSPORTING ATPASE"/>
    <property type="match status" value="1"/>
</dbReference>
<feature type="binding site" evidence="15">
    <location>
        <position position="350"/>
    </location>
    <ligand>
        <name>ATP</name>
        <dbReference type="ChEBI" id="CHEBI:30616"/>
    </ligand>
</feature>
<dbReference type="InterPro" id="IPR008250">
    <property type="entry name" value="ATPase_P-typ_transduc_dom_A_sf"/>
</dbReference>
<dbReference type="InterPro" id="IPR059000">
    <property type="entry name" value="ATPase_P-type_domA"/>
</dbReference>
<evidence type="ECO:0000256" key="7">
    <source>
        <dbReference type="ARBA" id="ARBA00022840"/>
    </source>
</evidence>
<keyword evidence="6 15" id="KW-0547">Nucleotide-binding</keyword>
<feature type="binding site" evidence="16">
    <location>
        <position position="351"/>
    </location>
    <ligand>
        <name>Mg(2+)</name>
        <dbReference type="ChEBI" id="CHEBI:18420"/>
    </ligand>
</feature>
<keyword evidence="9 17" id="KW-1278">Translocase</keyword>
<evidence type="ECO:0000256" key="2">
    <source>
        <dbReference type="ARBA" id="ARBA00004308"/>
    </source>
</evidence>
<evidence type="ECO:0000256" key="13">
    <source>
        <dbReference type="ARBA" id="ARBA00049128"/>
    </source>
</evidence>
<dbReference type="FunFam" id="3.40.50.1000:FF:000190">
    <property type="entry name" value="Phospholipid-transporting ATPase"/>
    <property type="match status" value="1"/>
</dbReference>
<dbReference type="InterPro" id="IPR032631">
    <property type="entry name" value="P-type_ATPase_N"/>
</dbReference>
<feature type="binding site" evidence="15">
    <location>
        <position position="724"/>
    </location>
    <ligand>
        <name>ATP</name>
        <dbReference type="ChEBI" id="CHEBI:30616"/>
    </ligand>
</feature>
<proteinExistence type="inferred from homology"/>
<feature type="binding site" evidence="15">
    <location>
        <position position="351"/>
    </location>
    <ligand>
        <name>ATP</name>
        <dbReference type="ChEBI" id="CHEBI:30616"/>
    </ligand>
</feature>
<feature type="binding site" evidence="15">
    <location>
        <position position="725"/>
    </location>
    <ligand>
        <name>ATP</name>
        <dbReference type="ChEBI" id="CHEBI:30616"/>
    </ligand>
</feature>
<feature type="binding site" evidence="15">
    <location>
        <position position="349"/>
    </location>
    <ligand>
        <name>ATP</name>
        <dbReference type="ChEBI" id="CHEBI:30616"/>
    </ligand>
</feature>
<dbReference type="Gene3D" id="3.40.50.1000">
    <property type="entry name" value="HAD superfamily/HAD-like"/>
    <property type="match status" value="1"/>
</dbReference>
<dbReference type="PROSITE" id="PS00154">
    <property type="entry name" value="ATPASE_E1_E2"/>
    <property type="match status" value="1"/>
</dbReference>
<feature type="transmembrane region" description="Helical" evidence="17">
    <location>
        <begin position="965"/>
        <end position="987"/>
    </location>
</feature>
<dbReference type="NCBIfam" id="TIGR01652">
    <property type="entry name" value="ATPase-Plipid"/>
    <property type="match status" value="1"/>
</dbReference>
<comment type="caution">
    <text evidence="21">The sequence shown here is derived from an EMBL/GenBank/DDBJ whole genome shotgun (WGS) entry which is preliminary data.</text>
</comment>
<feature type="domain" description="P-type ATPase C-terminal" evidence="20">
    <location>
        <begin position="747"/>
        <end position="993"/>
    </location>
</feature>
<feature type="binding site" evidence="15">
    <location>
        <position position="494"/>
    </location>
    <ligand>
        <name>ATP</name>
        <dbReference type="ChEBI" id="CHEBI:30616"/>
    </ligand>
</feature>
<feature type="transmembrane region" description="Helical" evidence="17">
    <location>
        <begin position="26"/>
        <end position="44"/>
    </location>
</feature>
<sequence length="1002" mass="114859">TNYIRTTKYTILTFLPKNLFYQFRRFYNLYFLLGTIFVAIEPSLEPITQILPLLFVLTVTALKDALEDFKRYKQDKQANNQIYKKASNQSLEDVVCKNIVPGDVLKIFKNEKIPADLMILSTSTEDDTCFVETVELDGETNLKRKLAVPFTHESDTPEKIARIHGRVQCEEPNERLTSFDGRAILHDQSEDSVEPLVLDNMLLRGTILKNTEYVYGVAVYVGSDTKIFRNLKNSKLKFSTMERKLNRMLLGIFVFNLFLLISSICFEYIPSVRTQIASMSVVADFMTFFVIYTYVIPISVFVTVEIVRVVQIIFMNWDDQMRAPNGDRMKPQSSNLNEDLGVVEYIFSDKTGTLTQNIMKLSHWCIGKRLISELKNPGSLLKRMSSLESSSRSTQDLTHTYCRALVLCHEVMTVDDEKTGEVSYESPSPDEIAIVSALKENKIELLSRSKDSMSISYLGREMHFPILNVLEFNSDRKRMSVIVETEDGIELYCKGADNIILSRLQEGQSVDEATSVLDHFSDSGLRTLMVAWRKLTREEYETFKTEYEYAERALSDRPKKLAQACDMVERDLLLLGCTAIEDKLQDKVPETIEYLLKCDIKIWLLTGDKQETAIKIGKSSRLLSADMEVMILNGRSEVDCEKKMAKIENFLENQEIGVNALVVNGEALVYVLGQDALIDKFLKIAEKCHSVICCRVTPLQKSLVVRMVKKRLQKVTLAIGDGANDVSMIQEAHVGIGIKGMEGAQAVRASDYSFNEFKSLGRLLSVHGRFSHLRIAEMIYYSFYKSIALITVQYWFGIQSAWSGQSIYIDVFLTLWNVIFTCIPPIAAGIFDKDVAEDKIAQYPRLYKEVKGGIYWNTKLWFYWGFSSLWHSAAVYIIISFIQQYGSFYGDGQTMDLRMQAFLADTMILIVVYVKFFLMVRYWVWPTYVTLLLSLIVYILFFYIGEFIGFLDKGVFVAMHRMPDYYLAVLLGSVLALLPDFVIDYIIRTFWPKDVHIIQEES</sequence>
<feature type="binding site" evidence="15">
    <location>
        <position position="606"/>
    </location>
    <ligand>
        <name>ATP</name>
        <dbReference type="ChEBI" id="CHEBI:30616"/>
    </ligand>
</feature>
<feature type="transmembrane region" description="Helical" evidence="17">
    <location>
        <begin position="289"/>
        <end position="314"/>
    </location>
</feature>
<dbReference type="EC" id="7.6.2.1" evidence="17"/>
<dbReference type="STRING" id="1314790.A0A1Y1Z560"/>
<keyword evidence="10 17" id="KW-1133">Transmembrane helix</keyword>
<evidence type="ECO:0000256" key="4">
    <source>
        <dbReference type="ARBA" id="ARBA00022692"/>
    </source>
</evidence>
<dbReference type="SFLD" id="SFLDF00027">
    <property type="entry name" value="p-type_atpase"/>
    <property type="match status" value="1"/>
</dbReference>
<dbReference type="SUPFAM" id="SSF81665">
    <property type="entry name" value="Calcium ATPase, transmembrane domain M"/>
    <property type="match status" value="1"/>
</dbReference>
<feature type="binding site" evidence="15">
    <location>
        <position position="526"/>
    </location>
    <ligand>
        <name>ATP</name>
        <dbReference type="ChEBI" id="CHEBI:30616"/>
    </ligand>
</feature>
<dbReference type="GO" id="GO:0140326">
    <property type="term" value="F:ATPase-coupled intramembrane lipid transporter activity"/>
    <property type="evidence" value="ECO:0007669"/>
    <property type="project" value="UniProtKB-EC"/>
</dbReference>
<dbReference type="InterPro" id="IPR018303">
    <property type="entry name" value="ATPase_P-typ_P_site"/>
</dbReference>
<evidence type="ECO:0000259" key="18">
    <source>
        <dbReference type="Pfam" id="PF00122"/>
    </source>
</evidence>
<dbReference type="SFLD" id="SFLDG00002">
    <property type="entry name" value="C1.7:_P-type_atpase_like"/>
    <property type="match status" value="1"/>
</dbReference>
<evidence type="ECO:0000256" key="12">
    <source>
        <dbReference type="ARBA" id="ARBA00034036"/>
    </source>
</evidence>
<feature type="binding site" evidence="16">
    <location>
        <position position="349"/>
    </location>
    <ligand>
        <name>Mg(2+)</name>
        <dbReference type="ChEBI" id="CHEBI:18420"/>
    </ligand>
</feature>
<evidence type="ECO:0000259" key="20">
    <source>
        <dbReference type="Pfam" id="PF16212"/>
    </source>
</evidence>
<name>A0A1Y1Z560_9FUNG</name>
<dbReference type="Proteomes" id="UP000193498">
    <property type="component" value="Unassembled WGS sequence"/>
</dbReference>
<feature type="transmembrane region" description="Helical" evidence="17">
    <location>
        <begin position="248"/>
        <end position="269"/>
    </location>
</feature>
<feature type="active site" description="4-aspartylphosphate intermediate" evidence="14">
    <location>
        <position position="349"/>
    </location>
</feature>
<feature type="binding site" evidence="15">
    <location>
        <position position="701"/>
    </location>
    <ligand>
        <name>ATP</name>
        <dbReference type="ChEBI" id="CHEBI:30616"/>
    </ligand>
</feature>
<dbReference type="InterPro" id="IPR023298">
    <property type="entry name" value="ATPase_P-typ_TM_dom_sf"/>
</dbReference>
<evidence type="ECO:0000256" key="3">
    <source>
        <dbReference type="ARBA" id="ARBA00008109"/>
    </source>
</evidence>
<dbReference type="Pfam" id="PF13246">
    <property type="entry name" value="Cation_ATPase"/>
    <property type="match status" value="1"/>
</dbReference>
<keyword evidence="22" id="KW-1185">Reference proteome</keyword>
<dbReference type="PRINTS" id="PR00119">
    <property type="entry name" value="CATATPASE"/>
</dbReference>
<dbReference type="Pfam" id="PF00122">
    <property type="entry name" value="E1-E2_ATPase"/>
    <property type="match status" value="1"/>
</dbReference>
<keyword evidence="11 17" id="KW-0472">Membrane</keyword>
<feature type="domain" description="P-type ATPase A" evidence="18">
    <location>
        <begin position="85"/>
        <end position="227"/>
    </location>
</feature>
<evidence type="ECO:0000259" key="19">
    <source>
        <dbReference type="Pfam" id="PF16209"/>
    </source>
</evidence>
<comment type="catalytic activity">
    <reaction evidence="13">
        <text>a 1,2-diacyl-sn-glycero-3-phosphoethanolamine(out) + ATP + H2O = a 1,2-diacyl-sn-glycero-3-phosphoethanolamine(in) + ADP + phosphate + H(+)</text>
        <dbReference type="Rhea" id="RHEA:66132"/>
        <dbReference type="ChEBI" id="CHEBI:15377"/>
        <dbReference type="ChEBI" id="CHEBI:15378"/>
        <dbReference type="ChEBI" id="CHEBI:30616"/>
        <dbReference type="ChEBI" id="CHEBI:43474"/>
        <dbReference type="ChEBI" id="CHEBI:64612"/>
        <dbReference type="ChEBI" id="CHEBI:456216"/>
    </reaction>
    <physiologicalReaction direction="left-to-right" evidence="13">
        <dbReference type="Rhea" id="RHEA:66133"/>
    </physiologicalReaction>
</comment>
<keyword evidence="8 16" id="KW-0460">Magnesium</keyword>
<dbReference type="SUPFAM" id="SSF81660">
    <property type="entry name" value="Metal cation-transporting ATPase, ATP-binding domain N"/>
    <property type="match status" value="1"/>
</dbReference>
<evidence type="ECO:0000256" key="9">
    <source>
        <dbReference type="ARBA" id="ARBA00022967"/>
    </source>
</evidence>
<feature type="transmembrane region" description="Helical" evidence="17">
    <location>
        <begin position="808"/>
        <end position="831"/>
    </location>
</feature>
<dbReference type="AlphaFoldDB" id="A0A1Y1Z560"/>
<evidence type="ECO:0000256" key="17">
    <source>
        <dbReference type="RuleBase" id="RU362033"/>
    </source>
</evidence>
<dbReference type="PANTHER" id="PTHR24092:SF218">
    <property type="entry name" value="PHOSPHOLIPID-TRANSPORTING ATPASE"/>
    <property type="match status" value="1"/>
</dbReference>
<dbReference type="SUPFAM" id="SSF56784">
    <property type="entry name" value="HAD-like"/>
    <property type="match status" value="1"/>
</dbReference>
<dbReference type="Gene3D" id="3.40.1110.10">
    <property type="entry name" value="Calcium-transporting ATPase, cytoplasmic domain N"/>
    <property type="match status" value="1"/>
</dbReference>
<feature type="transmembrane region" description="Helical" evidence="17">
    <location>
        <begin position="899"/>
        <end position="918"/>
    </location>
</feature>
<comment type="similarity">
    <text evidence="3 17">Belongs to the cation transport ATPase (P-type) (TC 3.A.3) family. Type IV subfamily.</text>
</comment>